<keyword evidence="1" id="KW-0547">Nucleotide-binding</keyword>
<evidence type="ECO:0000256" key="1">
    <source>
        <dbReference type="ARBA" id="ARBA00022741"/>
    </source>
</evidence>
<dbReference type="PANTHER" id="PTHR16305">
    <property type="entry name" value="TESTICULAR SOLUBLE ADENYLYL CYCLASE"/>
    <property type="match status" value="1"/>
</dbReference>
<dbReference type="InterPro" id="IPR041664">
    <property type="entry name" value="AAA_16"/>
</dbReference>
<dbReference type="PANTHER" id="PTHR16305:SF35">
    <property type="entry name" value="TRANSCRIPTIONAL ACTIVATOR DOMAIN"/>
    <property type="match status" value="1"/>
</dbReference>
<dbReference type="Gene3D" id="1.10.10.10">
    <property type="entry name" value="Winged helix-like DNA-binding domain superfamily/Winged helix DNA-binding domain"/>
    <property type="match status" value="1"/>
</dbReference>
<dbReference type="Proteomes" id="UP001500449">
    <property type="component" value="Unassembled WGS sequence"/>
</dbReference>
<evidence type="ECO:0000313" key="6">
    <source>
        <dbReference type="Proteomes" id="UP001500449"/>
    </source>
</evidence>
<sequence>MSGALFGRGAESAALRALVDPARVGGPRLVVVEGEAGIGKTSLVAELAEGLAARVRWAQGAEEGGPPFWLWRQLTPEVLPDERFAFFAAIRDVLAADAGCLLVVDDIQWADEASLLALRLLLRDGGSRGLVCCATRRTGESTAGWDRVGPDLLAGPDVERIVLGGLAEEAAGELLQAAGLAADQVGRAVAAGGGNPLFLRELARLGPGSAWGSVGEVITARVRRLGPAAQRLLRAASLLAEDFELTVAARLLDEPTVTCLPAVTDALAAGLLTDAGGGRFRFAHGLVRTVLEAQTPLQEAVVLHLRAAEALEDLHRDGLSRVSADIARHRAAVAVVGDREQAVAWARRAAEDASRVFAHEEAARLYTSALTCGGPALPAAERADLLLALAAAEAATGRFPQALEACREAVAADEDAVARAALTLDAVGDRAWDRTVAGWCRRALATLPDPTLPDPTLPDPTLPDPTLPDPTLPDPTLRGTALPGGPEAGGPSGGADRILRARLLARLAETLFYDGDVAASADPAAEALALAQTEGDEDALVAALRARQLTCSGPEHTAERTDLAARMTALGERSHRPDVEMWGRLWMVDVLWERGDLTGIEAELTRLRWCVEQQRSPLAAWHLLVCRAALAQARGELATALALADEAYRLVAGLGHTAAVGARLSLLGAVGHHLGHAPPEPTPDLDGGEVRAALFARLGPAVALAESGMPEEAGHLYRLTGPPREWDVPPYFTVLAYAVGASIAVLLGLREDAAWFRTALVDQARGHVVGGAGAASYLGPVDLVLGRCAAFDDLDAAAEHLAAALATCERIGAAGFAVEAAVELADVRQRQQRPDEARLLLVRARPAAERLGMTPWLRRIDNTIDTLLGRDAGPLTAREREVAGLVAQGLTNREIAARLVLSERTVGNHVQHILTKLGMSKRSQVAVWVMSRGDE</sequence>
<keyword evidence="6" id="KW-1185">Reference proteome</keyword>
<dbReference type="InterPro" id="IPR036388">
    <property type="entry name" value="WH-like_DNA-bd_sf"/>
</dbReference>
<keyword evidence="2" id="KW-0067">ATP-binding</keyword>
<evidence type="ECO:0000313" key="5">
    <source>
        <dbReference type="EMBL" id="GAA1871414.1"/>
    </source>
</evidence>
<protein>
    <submittedName>
        <fullName evidence="5">AAA family ATPase</fullName>
    </submittedName>
</protein>
<dbReference type="SUPFAM" id="SSF52540">
    <property type="entry name" value="P-loop containing nucleoside triphosphate hydrolases"/>
    <property type="match status" value="1"/>
</dbReference>
<evidence type="ECO:0000256" key="2">
    <source>
        <dbReference type="ARBA" id="ARBA00022840"/>
    </source>
</evidence>
<dbReference type="SMART" id="SM00421">
    <property type="entry name" value="HTH_LUXR"/>
    <property type="match status" value="1"/>
</dbReference>
<feature type="domain" description="HTH luxR-type" evidence="4">
    <location>
        <begin position="868"/>
        <end position="933"/>
    </location>
</feature>
<name>A0ABN2NL03_9PSEU</name>
<dbReference type="RefSeq" id="WP_344424720.1">
    <property type="nucleotide sequence ID" value="NZ_BAAAQK010000025.1"/>
</dbReference>
<feature type="compositionally biased region" description="Pro residues" evidence="3">
    <location>
        <begin position="450"/>
        <end position="473"/>
    </location>
</feature>
<evidence type="ECO:0000256" key="3">
    <source>
        <dbReference type="SAM" id="MobiDB-lite"/>
    </source>
</evidence>
<dbReference type="PRINTS" id="PR00038">
    <property type="entry name" value="HTHLUXR"/>
</dbReference>
<dbReference type="SUPFAM" id="SSF46894">
    <property type="entry name" value="C-terminal effector domain of the bipartite response regulators"/>
    <property type="match status" value="1"/>
</dbReference>
<feature type="region of interest" description="Disordered" evidence="3">
    <location>
        <begin position="447"/>
        <end position="494"/>
    </location>
</feature>
<dbReference type="Pfam" id="PF00196">
    <property type="entry name" value="GerE"/>
    <property type="match status" value="1"/>
</dbReference>
<dbReference type="CDD" id="cd06170">
    <property type="entry name" value="LuxR_C_like"/>
    <property type="match status" value="1"/>
</dbReference>
<accession>A0ABN2NL03</accession>
<dbReference type="Gene3D" id="1.25.40.10">
    <property type="entry name" value="Tetratricopeptide repeat domain"/>
    <property type="match status" value="1"/>
</dbReference>
<dbReference type="EMBL" id="BAAAQK010000025">
    <property type="protein sequence ID" value="GAA1871414.1"/>
    <property type="molecule type" value="Genomic_DNA"/>
</dbReference>
<comment type="caution">
    <text evidence="5">The sequence shown here is derived from an EMBL/GenBank/DDBJ whole genome shotgun (WGS) entry which is preliminary data.</text>
</comment>
<dbReference type="InterPro" id="IPR016032">
    <property type="entry name" value="Sig_transdc_resp-reg_C-effctor"/>
</dbReference>
<dbReference type="PROSITE" id="PS00622">
    <property type="entry name" value="HTH_LUXR_1"/>
    <property type="match status" value="1"/>
</dbReference>
<organism evidence="5 6">
    <name type="scientific">Pseudonocardia ailaonensis</name>
    <dbReference type="NCBI Taxonomy" id="367279"/>
    <lineage>
        <taxon>Bacteria</taxon>
        <taxon>Bacillati</taxon>
        <taxon>Actinomycetota</taxon>
        <taxon>Actinomycetes</taxon>
        <taxon>Pseudonocardiales</taxon>
        <taxon>Pseudonocardiaceae</taxon>
        <taxon>Pseudonocardia</taxon>
    </lineage>
</organism>
<dbReference type="InterPro" id="IPR000792">
    <property type="entry name" value="Tscrpt_reg_LuxR_C"/>
</dbReference>
<dbReference type="InterPro" id="IPR011990">
    <property type="entry name" value="TPR-like_helical_dom_sf"/>
</dbReference>
<gene>
    <name evidence="5" type="ORF">GCM10009836_60280</name>
</gene>
<reference evidence="5 6" key="1">
    <citation type="journal article" date="2019" name="Int. J. Syst. Evol. Microbiol.">
        <title>The Global Catalogue of Microorganisms (GCM) 10K type strain sequencing project: providing services to taxonomists for standard genome sequencing and annotation.</title>
        <authorList>
            <consortium name="The Broad Institute Genomics Platform"/>
            <consortium name="The Broad Institute Genome Sequencing Center for Infectious Disease"/>
            <person name="Wu L."/>
            <person name="Ma J."/>
        </authorList>
    </citation>
    <scope>NUCLEOTIDE SEQUENCE [LARGE SCALE GENOMIC DNA]</scope>
    <source>
        <strain evidence="5 6">JCM 16009</strain>
    </source>
</reference>
<proteinExistence type="predicted"/>
<dbReference type="SUPFAM" id="SSF48452">
    <property type="entry name" value="TPR-like"/>
    <property type="match status" value="1"/>
</dbReference>
<dbReference type="InterPro" id="IPR027417">
    <property type="entry name" value="P-loop_NTPase"/>
</dbReference>
<dbReference type="Pfam" id="PF13191">
    <property type="entry name" value="AAA_16"/>
    <property type="match status" value="1"/>
</dbReference>
<evidence type="ECO:0000259" key="4">
    <source>
        <dbReference type="PROSITE" id="PS50043"/>
    </source>
</evidence>
<feature type="compositionally biased region" description="Low complexity" evidence="3">
    <location>
        <begin position="474"/>
        <end position="485"/>
    </location>
</feature>
<dbReference type="PROSITE" id="PS50043">
    <property type="entry name" value="HTH_LUXR_2"/>
    <property type="match status" value="1"/>
</dbReference>